<sequence>MDTQTTRSLLLSPGAFLALFSLALFIWRLFLPEPTFLALFAPILTMALGFALIRQKYVAMKRQQHPKDQDPPTGA</sequence>
<name>A0A852R474_9MICO</name>
<keyword evidence="1" id="KW-0472">Membrane</keyword>
<gene>
    <name evidence="2" type="ORF">BJ960_002340</name>
</gene>
<keyword evidence="3" id="KW-1185">Reference proteome</keyword>
<dbReference type="Proteomes" id="UP000586095">
    <property type="component" value="Unassembled WGS sequence"/>
</dbReference>
<feature type="transmembrane region" description="Helical" evidence="1">
    <location>
        <begin position="36"/>
        <end position="53"/>
    </location>
</feature>
<feature type="transmembrane region" description="Helical" evidence="1">
    <location>
        <begin position="9"/>
        <end position="30"/>
    </location>
</feature>
<keyword evidence="1" id="KW-1133">Transmembrane helix</keyword>
<organism evidence="2 3">
    <name type="scientific">Leucobacter aridicollis</name>
    <dbReference type="NCBI Taxonomy" id="283878"/>
    <lineage>
        <taxon>Bacteria</taxon>
        <taxon>Bacillati</taxon>
        <taxon>Actinomycetota</taxon>
        <taxon>Actinomycetes</taxon>
        <taxon>Micrococcales</taxon>
        <taxon>Microbacteriaceae</taxon>
        <taxon>Leucobacter</taxon>
    </lineage>
</organism>
<dbReference type="AlphaFoldDB" id="A0A852R474"/>
<evidence type="ECO:0000313" key="2">
    <source>
        <dbReference type="EMBL" id="NYD27537.1"/>
    </source>
</evidence>
<dbReference type="RefSeq" id="WP_185987411.1">
    <property type="nucleotide sequence ID" value="NZ_BAAALZ010000001.1"/>
</dbReference>
<evidence type="ECO:0000256" key="1">
    <source>
        <dbReference type="SAM" id="Phobius"/>
    </source>
</evidence>
<keyword evidence="1" id="KW-0812">Transmembrane</keyword>
<proteinExistence type="predicted"/>
<dbReference type="EMBL" id="JACCBD010000001">
    <property type="protein sequence ID" value="NYD27537.1"/>
    <property type="molecule type" value="Genomic_DNA"/>
</dbReference>
<comment type="caution">
    <text evidence="2">The sequence shown here is derived from an EMBL/GenBank/DDBJ whole genome shotgun (WGS) entry which is preliminary data.</text>
</comment>
<protein>
    <submittedName>
        <fullName evidence="2">Uncharacterized protein</fullName>
    </submittedName>
</protein>
<accession>A0A852R474</accession>
<evidence type="ECO:0000313" key="3">
    <source>
        <dbReference type="Proteomes" id="UP000586095"/>
    </source>
</evidence>
<reference evidence="2 3" key="1">
    <citation type="submission" date="2020-07" db="EMBL/GenBank/DDBJ databases">
        <title>Sequencing the genomes of 1000 actinobacteria strains.</title>
        <authorList>
            <person name="Klenk H.-P."/>
        </authorList>
    </citation>
    <scope>NUCLEOTIDE SEQUENCE [LARGE SCALE GENOMIC DNA]</scope>
    <source>
        <strain evidence="2 3">DSM 17380</strain>
    </source>
</reference>